<dbReference type="InterPro" id="IPR001932">
    <property type="entry name" value="PPM-type_phosphatase-like_dom"/>
</dbReference>
<dbReference type="Gene3D" id="3.60.40.10">
    <property type="entry name" value="PPM-type phosphatase domain"/>
    <property type="match status" value="1"/>
</dbReference>
<evidence type="ECO:0000259" key="1">
    <source>
        <dbReference type="Pfam" id="PF13672"/>
    </source>
</evidence>
<dbReference type="Pfam" id="PF13672">
    <property type="entry name" value="PP2C_2"/>
    <property type="match status" value="1"/>
</dbReference>
<dbReference type="RefSeq" id="WP_233697222.1">
    <property type="nucleotide sequence ID" value="NZ_JAJNBZ010000010.1"/>
</dbReference>
<reference evidence="2 3" key="1">
    <citation type="submission" date="2021-11" db="EMBL/GenBank/DDBJ databases">
        <title>Draft genome sequence of Paenibacillus profundus YoMME, a new Gram-positive bacteria with exoelectrogenic properties.</title>
        <authorList>
            <person name="Hubenova Y."/>
            <person name="Hubenova E."/>
            <person name="Manasiev Y."/>
            <person name="Peykov S."/>
            <person name="Mitov M."/>
        </authorList>
    </citation>
    <scope>NUCLEOTIDE SEQUENCE [LARGE SCALE GENOMIC DNA]</scope>
    <source>
        <strain evidence="2 3">YoMME</strain>
    </source>
</reference>
<keyword evidence="3" id="KW-1185">Reference proteome</keyword>
<dbReference type="EMBL" id="JAJNBZ010000010">
    <property type="protein sequence ID" value="MCE5170493.1"/>
    <property type="molecule type" value="Genomic_DNA"/>
</dbReference>
<proteinExistence type="predicted"/>
<name>A0ABS8YER5_9BACL</name>
<sequence length="296" mass="33531">MKPVSFSYQLLIDAVTRKGQGTRNEDRLVVFPEERLFGVIDGVSGIQVPLDDEGRTAGELAARTVAQPWASAVTDPDRSSRPLDLLVRTSLQANERLNGIMLEQGIDLSRKERRFGAVHAFVLLDETHAHWVQTGDCMIYAVYETGQIRTITHDRVEYYDSHALETWQQNDEAWLKHERPDEVQAMLANNRTHANSNPGYSVLNGDPAVEWHMEYGSIALQGMTHLLLVTDGLYPWHLDDRQRTTEAWIQYVVHTGIGQSLAVLEANERQDEHCNQIPRFKMSDDKTGILLTLAQT</sequence>
<gene>
    <name evidence="2" type="ORF">LQV63_14350</name>
</gene>
<organism evidence="2 3">
    <name type="scientific">Paenibacillus profundus</name>
    <dbReference type="NCBI Taxonomy" id="1173085"/>
    <lineage>
        <taxon>Bacteria</taxon>
        <taxon>Bacillati</taxon>
        <taxon>Bacillota</taxon>
        <taxon>Bacilli</taxon>
        <taxon>Bacillales</taxon>
        <taxon>Paenibacillaceae</taxon>
        <taxon>Paenibacillus</taxon>
    </lineage>
</organism>
<evidence type="ECO:0000313" key="2">
    <source>
        <dbReference type="EMBL" id="MCE5170493.1"/>
    </source>
</evidence>
<comment type="caution">
    <text evidence="2">The sequence shown here is derived from an EMBL/GenBank/DDBJ whole genome shotgun (WGS) entry which is preliminary data.</text>
</comment>
<accession>A0ABS8YER5</accession>
<protein>
    <submittedName>
        <fullName evidence="2">Protein phosphatase 2C domain-containing protein</fullName>
    </submittedName>
</protein>
<feature type="domain" description="PPM-type phosphatase" evidence="1">
    <location>
        <begin position="20"/>
        <end position="251"/>
    </location>
</feature>
<evidence type="ECO:0000313" key="3">
    <source>
        <dbReference type="Proteomes" id="UP001199916"/>
    </source>
</evidence>
<dbReference type="InterPro" id="IPR036457">
    <property type="entry name" value="PPM-type-like_dom_sf"/>
</dbReference>
<dbReference type="Proteomes" id="UP001199916">
    <property type="component" value="Unassembled WGS sequence"/>
</dbReference>
<dbReference type="SUPFAM" id="SSF81606">
    <property type="entry name" value="PP2C-like"/>
    <property type="match status" value="1"/>
</dbReference>